<protein>
    <submittedName>
        <fullName evidence="2">Uncharacterized protein</fullName>
    </submittedName>
</protein>
<feature type="region of interest" description="Disordered" evidence="1">
    <location>
        <begin position="84"/>
        <end position="106"/>
    </location>
</feature>
<reference evidence="2 3" key="1">
    <citation type="submission" date="2007-06" db="EMBL/GenBank/DDBJ databases">
        <title>The Genome Sequence of Coccidioides posadasii RMSCC_3488.</title>
        <authorList>
            <consortium name="Coccidioides Genome Resources Consortium"/>
            <consortium name="The Broad Institute Genome Sequencing Platform"/>
            <person name="Henn M.R."/>
            <person name="Sykes S."/>
            <person name="Young S."/>
            <person name="Jaffe D."/>
            <person name="Berlin A."/>
            <person name="Alvarez P."/>
            <person name="Butler J."/>
            <person name="Gnerre S."/>
            <person name="Grabherr M."/>
            <person name="Mauceli E."/>
            <person name="Brockman W."/>
            <person name="Kodira C."/>
            <person name="Alvarado L."/>
            <person name="Zeng Q."/>
            <person name="Crawford M."/>
            <person name="Antoine C."/>
            <person name="Devon K."/>
            <person name="Galgiani J."/>
            <person name="Orsborn K."/>
            <person name="Lewis M.L."/>
            <person name="Nusbaum C."/>
            <person name="Galagan J."/>
            <person name="Birren B."/>
        </authorList>
    </citation>
    <scope>NUCLEOTIDE SEQUENCE [LARGE SCALE GENOMIC DNA]</scope>
    <source>
        <strain evidence="2 3">RMSCC 3488</strain>
    </source>
</reference>
<evidence type="ECO:0000256" key="1">
    <source>
        <dbReference type="SAM" id="MobiDB-lite"/>
    </source>
</evidence>
<dbReference type="EMBL" id="DS268109">
    <property type="protein sequence ID" value="KMM65819.1"/>
    <property type="molecule type" value="Genomic_DNA"/>
</dbReference>
<dbReference type="VEuPathDB" id="FungiDB:CPAG_02162"/>
<sequence length="119" mass="13350">MSRQQNQKTGNAGRFSIKRPVCLRAREGIYIMALISPALHFPAHNVSCGKLACELHYTVSYAGGFSSCWTPSWSYQSHEPPQNALPAFGEAPGHMSPYQNRRSKRTSLLSGRYTPHKWV</sequence>
<dbReference type="AlphaFoldDB" id="A0A0J6FA36"/>
<gene>
    <name evidence="2" type="ORF">CPAG_02162</name>
</gene>
<name>A0A0J6FA36_COCPO</name>
<accession>A0A0J6FA36</accession>
<evidence type="ECO:0000313" key="3">
    <source>
        <dbReference type="Proteomes" id="UP000054567"/>
    </source>
</evidence>
<proteinExistence type="predicted"/>
<evidence type="ECO:0000313" key="2">
    <source>
        <dbReference type="EMBL" id="KMM65819.1"/>
    </source>
</evidence>
<organism evidence="2 3">
    <name type="scientific">Coccidioides posadasii RMSCC 3488</name>
    <dbReference type="NCBI Taxonomy" id="454284"/>
    <lineage>
        <taxon>Eukaryota</taxon>
        <taxon>Fungi</taxon>
        <taxon>Dikarya</taxon>
        <taxon>Ascomycota</taxon>
        <taxon>Pezizomycotina</taxon>
        <taxon>Eurotiomycetes</taxon>
        <taxon>Eurotiomycetidae</taxon>
        <taxon>Onygenales</taxon>
        <taxon>Onygenaceae</taxon>
        <taxon>Coccidioides</taxon>
    </lineage>
</organism>
<reference evidence="3" key="3">
    <citation type="journal article" date="2010" name="Genome Res.">
        <title>Population genomic sequencing of Coccidioides fungi reveals recent hybridization and transposon control.</title>
        <authorList>
            <person name="Neafsey D.E."/>
            <person name="Barker B.M."/>
            <person name="Sharpton T.J."/>
            <person name="Stajich J.E."/>
            <person name="Park D.J."/>
            <person name="Whiston E."/>
            <person name="Hung C.-Y."/>
            <person name="McMahan C."/>
            <person name="White J."/>
            <person name="Sykes S."/>
            <person name="Heiman D."/>
            <person name="Young S."/>
            <person name="Zeng Q."/>
            <person name="Abouelleil A."/>
            <person name="Aftuck L."/>
            <person name="Bessette D."/>
            <person name="Brown A."/>
            <person name="FitzGerald M."/>
            <person name="Lui A."/>
            <person name="Macdonald J.P."/>
            <person name="Priest M."/>
            <person name="Orbach M.J."/>
            <person name="Galgiani J.N."/>
            <person name="Kirkland T.N."/>
            <person name="Cole G.T."/>
            <person name="Birren B.W."/>
            <person name="Henn M.R."/>
            <person name="Taylor J.W."/>
            <person name="Rounsley S.D."/>
        </authorList>
    </citation>
    <scope>NUCLEOTIDE SEQUENCE [LARGE SCALE GENOMIC DNA]</scope>
    <source>
        <strain evidence="3">RMSCC 3488</strain>
    </source>
</reference>
<reference evidence="3" key="2">
    <citation type="journal article" date="2009" name="Genome Res.">
        <title>Comparative genomic analyses of the human fungal pathogens Coccidioides and their relatives.</title>
        <authorList>
            <person name="Sharpton T.J."/>
            <person name="Stajich J.E."/>
            <person name="Rounsley S.D."/>
            <person name="Gardner M.J."/>
            <person name="Wortman J.R."/>
            <person name="Jordar V.S."/>
            <person name="Maiti R."/>
            <person name="Kodira C.D."/>
            <person name="Neafsey D.E."/>
            <person name="Zeng Q."/>
            <person name="Hung C.-Y."/>
            <person name="McMahan C."/>
            <person name="Muszewska A."/>
            <person name="Grynberg M."/>
            <person name="Mandel M.A."/>
            <person name="Kellner E.M."/>
            <person name="Barker B.M."/>
            <person name="Galgiani J.N."/>
            <person name="Orbach M.J."/>
            <person name="Kirkland T.N."/>
            <person name="Cole G.T."/>
            <person name="Henn M.R."/>
            <person name="Birren B.W."/>
            <person name="Taylor J.W."/>
        </authorList>
    </citation>
    <scope>NUCLEOTIDE SEQUENCE [LARGE SCALE GENOMIC DNA]</scope>
    <source>
        <strain evidence="3">RMSCC 3488</strain>
    </source>
</reference>
<dbReference type="Proteomes" id="UP000054567">
    <property type="component" value="Unassembled WGS sequence"/>
</dbReference>